<accession>A0A2S4HEE4</accession>
<dbReference type="AlphaFoldDB" id="A0A2S4HEE4"/>
<dbReference type="CDD" id="cd06661">
    <property type="entry name" value="GGCT_like"/>
    <property type="match status" value="1"/>
</dbReference>
<dbReference type="SUPFAM" id="SSF110857">
    <property type="entry name" value="Gamma-glutamyl cyclotransferase-like"/>
    <property type="match status" value="1"/>
</dbReference>
<dbReference type="GO" id="GO:0016740">
    <property type="term" value="F:transferase activity"/>
    <property type="evidence" value="ECO:0007669"/>
    <property type="project" value="UniProtKB-KW"/>
</dbReference>
<dbReference type="InterPro" id="IPR045038">
    <property type="entry name" value="AIG2-like"/>
</dbReference>
<dbReference type="EMBL" id="PQGG01000029">
    <property type="protein sequence ID" value="POP52363.1"/>
    <property type="molecule type" value="Genomic_DNA"/>
</dbReference>
<dbReference type="PANTHER" id="PTHR31544">
    <property type="entry name" value="AIG2-LIKE PROTEIN D"/>
    <property type="match status" value="1"/>
</dbReference>
<evidence type="ECO:0000256" key="2">
    <source>
        <dbReference type="ARBA" id="ARBA00030602"/>
    </source>
</evidence>
<feature type="domain" description="Gamma-glutamylcyclotransferase AIG2-like" evidence="3">
    <location>
        <begin position="9"/>
        <end position="107"/>
    </location>
</feature>
<dbReference type="InterPro" id="IPR013024">
    <property type="entry name" value="GGCT-like"/>
</dbReference>
<name>A0A2S4HEE4_9GAMM</name>
<protein>
    <recommendedName>
        <fullName evidence="2">Putative gamma-glutamylcyclotransferase</fullName>
    </recommendedName>
</protein>
<keyword evidence="1" id="KW-0808">Transferase</keyword>
<evidence type="ECO:0000313" key="5">
    <source>
        <dbReference type="Proteomes" id="UP000237222"/>
    </source>
</evidence>
<evidence type="ECO:0000259" key="3">
    <source>
        <dbReference type="Pfam" id="PF06094"/>
    </source>
</evidence>
<dbReference type="PANTHER" id="PTHR31544:SF2">
    <property type="entry name" value="AIG2-LIKE PROTEIN D"/>
    <property type="match status" value="1"/>
</dbReference>
<proteinExistence type="predicted"/>
<dbReference type="Pfam" id="PF06094">
    <property type="entry name" value="GGACT"/>
    <property type="match status" value="1"/>
</dbReference>
<evidence type="ECO:0000313" key="4">
    <source>
        <dbReference type="EMBL" id="POP52363.1"/>
    </source>
</evidence>
<organism evidence="4 5">
    <name type="scientific">Zhongshania marina</name>
    <dbReference type="NCBI Taxonomy" id="2304603"/>
    <lineage>
        <taxon>Bacteria</taxon>
        <taxon>Pseudomonadati</taxon>
        <taxon>Pseudomonadota</taxon>
        <taxon>Gammaproteobacteria</taxon>
        <taxon>Cellvibrionales</taxon>
        <taxon>Spongiibacteraceae</taxon>
        <taxon>Zhongshania</taxon>
    </lineage>
</organism>
<dbReference type="InterPro" id="IPR036568">
    <property type="entry name" value="GGCT-like_sf"/>
</dbReference>
<dbReference type="Gene3D" id="3.10.490.10">
    <property type="entry name" value="Gamma-glutamyl cyclotransferase-like"/>
    <property type="match status" value="1"/>
</dbReference>
<comment type="caution">
    <text evidence="4">The sequence shown here is derived from an EMBL/GenBank/DDBJ whole genome shotgun (WGS) entry which is preliminary data.</text>
</comment>
<reference evidence="4" key="1">
    <citation type="submission" date="2018-01" db="EMBL/GenBank/DDBJ databases">
        <authorList>
            <person name="Yu X.-D."/>
        </authorList>
    </citation>
    <scope>NUCLEOTIDE SEQUENCE</scope>
    <source>
        <strain evidence="4">ZX-21</strain>
    </source>
</reference>
<dbReference type="Proteomes" id="UP000237222">
    <property type="component" value="Unassembled WGS sequence"/>
</dbReference>
<dbReference type="InterPro" id="IPR009288">
    <property type="entry name" value="AIG2-like_dom"/>
</dbReference>
<evidence type="ECO:0000256" key="1">
    <source>
        <dbReference type="ARBA" id="ARBA00022679"/>
    </source>
</evidence>
<sequence length="142" mass="16467">MIRTVMATIFTYGSLMCEDIMAAVTGQNLVFDEAHLLDYERYAVRDEEYPAIIPKTASTVQGRVYYGVNEEGLARLDSFEGDYYQRIMLSVNVSGRALDAQSYVFRDEYRGLLADWGWDFEHFLQQGKHKFTSQYLGYQRLV</sequence>
<gene>
    <name evidence="4" type="ORF">C0068_12580</name>
</gene>